<dbReference type="PANTHER" id="PTHR36169:SF1">
    <property type="entry name" value="ACETATE KINASE EUTQ"/>
    <property type="match status" value="1"/>
</dbReference>
<accession>A0A098AV27</accession>
<evidence type="ECO:0000313" key="3">
    <source>
        <dbReference type="Proteomes" id="UP000054623"/>
    </source>
</evidence>
<dbReference type="PANTHER" id="PTHR36169">
    <property type="entry name" value="ETHANOLAMINE UTILIZATION PROTEIN EUTQ"/>
    <property type="match status" value="1"/>
</dbReference>
<dbReference type="Proteomes" id="UP000054623">
    <property type="component" value="Unassembled WGS sequence"/>
</dbReference>
<reference evidence="2 3" key="2">
    <citation type="submission" date="2015-12" db="EMBL/GenBank/DDBJ databases">
        <title>Draft Genome Sequence of Desulfitobacterium hafniense Strain DH, a Sulfate-reducing Bacterium Isolated from Paddy Soils.</title>
        <authorList>
            <person name="Bao P."/>
            <person name="Zhang X."/>
            <person name="Li G."/>
        </authorList>
    </citation>
    <scope>NUCLEOTIDE SEQUENCE [LARGE SCALE GENOMIC DNA]</scope>
    <source>
        <strain evidence="2 3">DH</strain>
    </source>
</reference>
<dbReference type="PATRIC" id="fig|49338.4.peg.549"/>
<dbReference type="InterPro" id="IPR014710">
    <property type="entry name" value="RmlC-like_jellyroll"/>
</dbReference>
<dbReference type="AlphaFoldDB" id="A0A098AV27"/>
<proteinExistence type="predicted"/>
<dbReference type="InterPro" id="IPR010424">
    <property type="entry name" value="EutQ"/>
</dbReference>
<evidence type="ECO:0000313" key="2">
    <source>
        <dbReference type="EMBL" id="KTE92837.1"/>
    </source>
</evidence>
<dbReference type="EMBL" id="LK996017">
    <property type="protein sequence ID" value="CDX00403.1"/>
    <property type="molecule type" value="Genomic_DNA"/>
</dbReference>
<gene>
    <name evidence="2" type="ORF">AT727_16745</name>
    <name evidence="1" type="ORF">DPCES_0516</name>
</gene>
<dbReference type="Gene3D" id="2.60.120.10">
    <property type="entry name" value="Jelly Rolls"/>
    <property type="match status" value="1"/>
</dbReference>
<dbReference type="SUPFAM" id="SSF51182">
    <property type="entry name" value="RmlC-like cupins"/>
    <property type="match status" value="1"/>
</dbReference>
<evidence type="ECO:0000313" key="1">
    <source>
        <dbReference type="EMBL" id="CDX00403.1"/>
    </source>
</evidence>
<dbReference type="Pfam" id="PF06249">
    <property type="entry name" value="EutQ"/>
    <property type="match status" value="1"/>
</dbReference>
<reference evidence="1" key="1">
    <citation type="submission" date="2014-07" db="EMBL/GenBank/DDBJ databases">
        <authorList>
            <person name="Hornung V.Bastian."/>
        </authorList>
    </citation>
    <scope>NUCLEOTIDE SEQUENCE</scope>
    <source>
        <strain evidence="1">PCE-S</strain>
    </source>
</reference>
<organism evidence="1">
    <name type="scientific">Desulfitobacterium hafniense</name>
    <name type="common">Desulfitobacterium frappieri</name>
    <dbReference type="NCBI Taxonomy" id="49338"/>
    <lineage>
        <taxon>Bacteria</taxon>
        <taxon>Bacillati</taxon>
        <taxon>Bacillota</taxon>
        <taxon>Clostridia</taxon>
        <taxon>Eubacteriales</taxon>
        <taxon>Desulfitobacteriaceae</taxon>
        <taxon>Desulfitobacterium</taxon>
    </lineage>
</organism>
<dbReference type="RefSeq" id="WP_005810297.1">
    <property type="nucleotide sequence ID" value="NZ_CABKQQ010000025.1"/>
</dbReference>
<dbReference type="EMBL" id="LOCK01000010">
    <property type="protein sequence ID" value="KTE92837.1"/>
    <property type="molecule type" value="Genomic_DNA"/>
</dbReference>
<name>A0A098AV27_DESHA</name>
<dbReference type="CDD" id="cd02228">
    <property type="entry name" value="cupin_EutQ"/>
    <property type="match status" value="1"/>
</dbReference>
<dbReference type="OrthoDB" id="3828611at2"/>
<protein>
    <submittedName>
        <fullName evidence="1">Ethanolamine utilization protein EutQ</fullName>
    </submittedName>
</protein>
<dbReference type="InterPro" id="IPR011051">
    <property type="entry name" value="RmlC_Cupin_sf"/>
</dbReference>
<sequence length="216" mass="23059">MKALITAADVKTAAETPEKILTISEADLITPAARDAAKELGVQITAHPVSLPPTVAPPAAAPPSTISPSPAFSPTSPLDPALVSRIIEEVMVCLNRSGSPAHPQKEADPGGLRIVKGNSLILEDFSTGNPRDRIKIKELFNKKECPLYSAGIMALDKTSYSLTPARDELNYIIEGTLECCIDNRCYTAQAGDTLYIPAQAKITLTAPDKVKLFYVC</sequence>